<dbReference type="EMBL" id="JYDP01000006">
    <property type="protein sequence ID" value="KRZ17514.1"/>
    <property type="molecule type" value="Genomic_DNA"/>
</dbReference>
<protein>
    <submittedName>
        <fullName evidence="1">Uncharacterized protein</fullName>
    </submittedName>
</protein>
<name>A0A0V1I3Q9_9BILA</name>
<proteinExistence type="predicted"/>
<organism evidence="1 2">
    <name type="scientific">Trichinella zimbabwensis</name>
    <dbReference type="NCBI Taxonomy" id="268475"/>
    <lineage>
        <taxon>Eukaryota</taxon>
        <taxon>Metazoa</taxon>
        <taxon>Ecdysozoa</taxon>
        <taxon>Nematoda</taxon>
        <taxon>Enoplea</taxon>
        <taxon>Dorylaimia</taxon>
        <taxon>Trichinellida</taxon>
        <taxon>Trichinellidae</taxon>
        <taxon>Trichinella</taxon>
    </lineage>
</organism>
<sequence length="72" mass="8509">MSSRVHSLRRIAEDGVILHTSSHYKAKINRFNYSSLVDLDYPIYDQIRTLASHTRNMHQLKKVRELLLLARM</sequence>
<keyword evidence="2" id="KW-1185">Reference proteome</keyword>
<evidence type="ECO:0000313" key="1">
    <source>
        <dbReference type="EMBL" id="KRZ17514.1"/>
    </source>
</evidence>
<reference evidence="1 2" key="1">
    <citation type="submission" date="2015-01" db="EMBL/GenBank/DDBJ databases">
        <title>Evolution of Trichinella species and genotypes.</title>
        <authorList>
            <person name="Korhonen P.K."/>
            <person name="Edoardo P."/>
            <person name="Giuseppe L.R."/>
            <person name="Gasser R.B."/>
        </authorList>
    </citation>
    <scope>NUCLEOTIDE SEQUENCE [LARGE SCALE GENOMIC DNA]</scope>
    <source>
        <strain evidence="1">ISS1029</strain>
    </source>
</reference>
<dbReference type="AlphaFoldDB" id="A0A0V1I3Q9"/>
<evidence type="ECO:0000313" key="2">
    <source>
        <dbReference type="Proteomes" id="UP000055024"/>
    </source>
</evidence>
<dbReference type="Proteomes" id="UP000055024">
    <property type="component" value="Unassembled WGS sequence"/>
</dbReference>
<accession>A0A0V1I3Q9</accession>
<comment type="caution">
    <text evidence="1">The sequence shown here is derived from an EMBL/GenBank/DDBJ whole genome shotgun (WGS) entry which is preliminary data.</text>
</comment>
<gene>
    <name evidence="1" type="ORF">T11_5983</name>
</gene>